<organism evidence="2 3">
    <name type="scientific">Solanum tuberosum</name>
    <name type="common">Potato</name>
    <dbReference type="NCBI Taxonomy" id="4113"/>
    <lineage>
        <taxon>Eukaryota</taxon>
        <taxon>Viridiplantae</taxon>
        <taxon>Streptophyta</taxon>
        <taxon>Embryophyta</taxon>
        <taxon>Tracheophyta</taxon>
        <taxon>Spermatophyta</taxon>
        <taxon>Magnoliopsida</taxon>
        <taxon>eudicotyledons</taxon>
        <taxon>Gunneridae</taxon>
        <taxon>Pentapetalae</taxon>
        <taxon>asterids</taxon>
        <taxon>lamiids</taxon>
        <taxon>Solanales</taxon>
        <taxon>Solanaceae</taxon>
        <taxon>Solanoideae</taxon>
        <taxon>Solaneae</taxon>
        <taxon>Solanum</taxon>
    </lineage>
</organism>
<feature type="compositionally biased region" description="Basic residues" evidence="1">
    <location>
        <begin position="1"/>
        <end position="20"/>
    </location>
</feature>
<dbReference type="PaxDb" id="4113-PGSC0003DMT400093082"/>
<dbReference type="HOGENOM" id="CLU_029307_2_1_1"/>
<feature type="compositionally biased region" description="Acidic residues" evidence="1">
    <location>
        <begin position="224"/>
        <end position="243"/>
    </location>
</feature>
<dbReference type="Proteomes" id="UP000011115">
    <property type="component" value="Unassembled WGS sequence"/>
</dbReference>
<keyword evidence="3" id="KW-1185">Reference proteome</keyword>
<sequence length="272" mass="29444">MARSKVAGRSKPPRSKTKRITIKEDADMFTSKVAKLSTNGKQGKGKHKTLELRDASTYTQTAEQRIKKLKDSSKARTYQPTTTTLPVRKHAMVLTPPVQGISIATVTPTDTLGSSVAAQSPRHTTVVVVSRLPLTRVSLLRMGQLAFFADHRATSLEASVPNMIRIALTDAMTPLSSTIEALAAEIVELEIPDMPEFLQKINGHEGRMKQVAYHESEAKTNEATQEDTEGAADEDSTEMDEIMIDVVVQASSEKSPTAISSGAGPSGGHSRY</sequence>
<reference evidence="3" key="1">
    <citation type="journal article" date="2011" name="Nature">
        <title>Genome sequence and analysis of the tuber crop potato.</title>
        <authorList>
            <consortium name="The Potato Genome Sequencing Consortium"/>
        </authorList>
    </citation>
    <scope>NUCLEOTIDE SEQUENCE [LARGE SCALE GENOMIC DNA]</scope>
    <source>
        <strain evidence="3">cv. DM1-3 516 R44</strain>
    </source>
</reference>
<evidence type="ECO:0000256" key="1">
    <source>
        <dbReference type="SAM" id="MobiDB-lite"/>
    </source>
</evidence>
<proteinExistence type="predicted"/>
<protein>
    <recommendedName>
        <fullName evidence="4">Polyprotein protein</fullName>
    </recommendedName>
</protein>
<feature type="compositionally biased region" description="Polar residues" evidence="1">
    <location>
        <begin position="249"/>
        <end position="260"/>
    </location>
</feature>
<name>M1DR79_SOLTU</name>
<evidence type="ECO:0000313" key="2">
    <source>
        <dbReference type="EnsemblPlants" id="PGSC0003DMT400093082"/>
    </source>
</evidence>
<dbReference type="Gramene" id="PGSC0003DMT400093082">
    <property type="protein sequence ID" value="PGSC0003DMT400093082"/>
    <property type="gene ID" value="PGSC0003DMG400042653"/>
</dbReference>
<evidence type="ECO:0000313" key="3">
    <source>
        <dbReference type="Proteomes" id="UP000011115"/>
    </source>
</evidence>
<feature type="region of interest" description="Disordered" evidence="1">
    <location>
        <begin position="1"/>
        <end position="24"/>
    </location>
</feature>
<reference evidence="2" key="2">
    <citation type="submission" date="2015-06" db="UniProtKB">
        <authorList>
            <consortium name="EnsemblPlants"/>
        </authorList>
    </citation>
    <scope>IDENTIFICATION</scope>
    <source>
        <strain evidence="2">DM1-3 516 R44</strain>
    </source>
</reference>
<evidence type="ECO:0008006" key="4">
    <source>
        <dbReference type="Google" id="ProtNLM"/>
    </source>
</evidence>
<accession>M1DR79</accession>
<dbReference type="InParanoid" id="M1DR79"/>
<dbReference type="AlphaFoldDB" id="M1DR79"/>
<dbReference type="EnsemblPlants" id="PGSC0003DMT400093082">
    <property type="protein sequence ID" value="PGSC0003DMT400093082"/>
    <property type="gene ID" value="PGSC0003DMG400042653"/>
</dbReference>
<feature type="region of interest" description="Disordered" evidence="1">
    <location>
        <begin position="215"/>
        <end position="272"/>
    </location>
</feature>